<proteinExistence type="predicted"/>
<dbReference type="RefSeq" id="WP_092020413.1">
    <property type="nucleotide sequence ID" value="NZ_FOUE01000001.1"/>
</dbReference>
<sequence length="181" mass="19920">MRFARPLSLVAVTLMGLSGCSSLQQLTAGTDDVCGGLQQLIADYDTGFSSFRGKGTTMPLSTVYDAKIELVHRHCQIWNWGAGDSVYLCSASDPDIEVAKQRHQQSLTSVRACLGPDWREEGDWRERNGQTDGYASRFRSADTNAVVSIQTAVQTTGPRRRYTNFLYIGDEARSSSLGTQQ</sequence>
<feature type="chain" id="PRO_5011607101" description="Lipoprotein" evidence="1">
    <location>
        <begin position="24"/>
        <end position="181"/>
    </location>
</feature>
<evidence type="ECO:0000313" key="3">
    <source>
        <dbReference type="Proteomes" id="UP000198519"/>
    </source>
</evidence>
<dbReference type="EMBL" id="FOUE01000001">
    <property type="protein sequence ID" value="SFL93756.1"/>
    <property type="molecule type" value="Genomic_DNA"/>
</dbReference>
<reference evidence="3" key="1">
    <citation type="submission" date="2016-10" db="EMBL/GenBank/DDBJ databases">
        <authorList>
            <person name="Varghese N."/>
            <person name="Submissions S."/>
        </authorList>
    </citation>
    <scope>NUCLEOTIDE SEQUENCE [LARGE SCALE GENOMIC DNA]</scope>
    <source>
        <strain evidence="3">CGMCC 1.7061</strain>
    </source>
</reference>
<organism evidence="2 3">
    <name type="scientific">Marinobacter zhejiangensis</name>
    <dbReference type="NCBI Taxonomy" id="488535"/>
    <lineage>
        <taxon>Bacteria</taxon>
        <taxon>Pseudomonadati</taxon>
        <taxon>Pseudomonadota</taxon>
        <taxon>Gammaproteobacteria</taxon>
        <taxon>Pseudomonadales</taxon>
        <taxon>Marinobacteraceae</taxon>
        <taxon>Marinobacter</taxon>
    </lineage>
</organism>
<evidence type="ECO:0008006" key="4">
    <source>
        <dbReference type="Google" id="ProtNLM"/>
    </source>
</evidence>
<dbReference type="STRING" id="488535.SAMN04487963_0625"/>
<evidence type="ECO:0000256" key="1">
    <source>
        <dbReference type="SAM" id="SignalP"/>
    </source>
</evidence>
<evidence type="ECO:0000313" key="2">
    <source>
        <dbReference type="EMBL" id="SFL93756.1"/>
    </source>
</evidence>
<feature type="signal peptide" evidence="1">
    <location>
        <begin position="1"/>
        <end position="23"/>
    </location>
</feature>
<keyword evidence="1" id="KW-0732">Signal</keyword>
<gene>
    <name evidence="2" type="ORF">SAMN04487963_0625</name>
</gene>
<name>A0A1I4LSD1_9GAMM</name>
<dbReference type="PROSITE" id="PS51257">
    <property type="entry name" value="PROKAR_LIPOPROTEIN"/>
    <property type="match status" value="1"/>
</dbReference>
<dbReference type="AlphaFoldDB" id="A0A1I4LSD1"/>
<dbReference type="Proteomes" id="UP000198519">
    <property type="component" value="Unassembled WGS sequence"/>
</dbReference>
<dbReference type="OrthoDB" id="6193840at2"/>
<accession>A0A1I4LSD1</accession>
<keyword evidence="3" id="KW-1185">Reference proteome</keyword>
<protein>
    <recommendedName>
        <fullName evidence="4">Lipoprotein</fullName>
    </recommendedName>
</protein>